<feature type="domain" description="PhnB-like" evidence="1">
    <location>
        <begin position="2"/>
        <end position="128"/>
    </location>
</feature>
<dbReference type="PANTHER" id="PTHR33990:SF1">
    <property type="entry name" value="PROTEIN YJDN"/>
    <property type="match status" value="1"/>
</dbReference>
<dbReference type="SUPFAM" id="SSF54593">
    <property type="entry name" value="Glyoxalase/Bleomycin resistance protein/Dihydroxybiphenyl dioxygenase"/>
    <property type="match status" value="1"/>
</dbReference>
<dbReference type="Gene3D" id="3.10.180.10">
    <property type="entry name" value="2,3-Dihydroxybiphenyl 1,2-Dioxygenase, domain 1"/>
    <property type="match status" value="1"/>
</dbReference>
<proteinExistence type="predicted"/>
<dbReference type="Proteomes" id="UP000753802">
    <property type="component" value="Unassembled WGS sequence"/>
</dbReference>
<gene>
    <name evidence="2" type="ORF">GWC95_18605</name>
</gene>
<evidence type="ECO:0000313" key="2">
    <source>
        <dbReference type="EMBL" id="NCI51942.1"/>
    </source>
</evidence>
<dbReference type="RefSeq" id="WP_161820206.1">
    <property type="nucleotide sequence ID" value="NZ_JAACJS010000015.1"/>
</dbReference>
<dbReference type="Pfam" id="PF06983">
    <property type="entry name" value="3-dmu-9_3-mt"/>
    <property type="match status" value="1"/>
</dbReference>
<accession>A0ABX0A1W2</accession>
<dbReference type="InterPro" id="IPR028973">
    <property type="entry name" value="PhnB-like"/>
</dbReference>
<organism evidence="2 3">
    <name type="scientific">Sediminibacterium roseum</name>
    <dbReference type="NCBI Taxonomy" id="1978412"/>
    <lineage>
        <taxon>Bacteria</taxon>
        <taxon>Pseudomonadati</taxon>
        <taxon>Bacteroidota</taxon>
        <taxon>Chitinophagia</taxon>
        <taxon>Chitinophagales</taxon>
        <taxon>Chitinophagaceae</taxon>
        <taxon>Sediminibacterium</taxon>
    </lineage>
</organism>
<name>A0ABX0A1W2_9BACT</name>
<dbReference type="PANTHER" id="PTHR33990">
    <property type="entry name" value="PROTEIN YJDN-RELATED"/>
    <property type="match status" value="1"/>
</dbReference>
<protein>
    <submittedName>
        <fullName evidence="2">VOC family protein</fullName>
    </submittedName>
</protein>
<dbReference type="InterPro" id="IPR029068">
    <property type="entry name" value="Glyas_Bleomycin-R_OHBP_Dase"/>
</dbReference>
<evidence type="ECO:0000259" key="1">
    <source>
        <dbReference type="Pfam" id="PF06983"/>
    </source>
</evidence>
<dbReference type="EMBL" id="JAACJS010000015">
    <property type="protein sequence ID" value="NCI51942.1"/>
    <property type="molecule type" value="Genomic_DNA"/>
</dbReference>
<sequence>MKISTYLTFNGNCREAMGFYKDCIGGELTLQTIGDSPLAEKMPAEMKAYILHGTLSRDKLVLMGSDMVGDKGLNKGNNVSMVLDCDSEEEIRACYERLSEGGEATHPLEVSFWGALFGDLEDKFGNHWLLNFEAYRQGPPEAV</sequence>
<evidence type="ECO:0000313" key="3">
    <source>
        <dbReference type="Proteomes" id="UP000753802"/>
    </source>
</evidence>
<comment type="caution">
    <text evidence="2">The sequence shown here is derived from an EMBL/GenBank/DDBJ whole genome shotgun (WGS) entry which is preliminary data.</text>
</comment>
<reference evidence="2 3" key="1">
    <citation type="submission" date="2020-01" db="EMBL/GenBank/DDBJ databases">
        <title>Genome analysis.</title>
        <authorList>
            <person name="Wu S."/>
            <person name="Wang G."/>
        </authorList>
    </citation>
    <scope>NUCLEOTIDE SEQUENCE [LARGE SCALE GENOMIC DNA]</scope>
    <source>
        <strain evidence="2 3">SYL130</strain>
    </source>
</reference>
<keyword evidence="3" id="KW-1185">Reference proteome</keyword>
<dbReference type="CDD" id="cd06588">
    <property type="entry name" value="PhnB_like"/>
    <property type="match status" value="1"/>
</dbReference>